<dbReference type="EMBL" id="KK115404">
    <property type="protein sequence ID" value="KFM65055.1"/>
    <property type="molecule type" value="Genomic_DNA"/>
</dbReference>
<dbReference type="PANTHER" id="PTHR13799">
    <property type="entry name" value="NGG1 INTERACTING FACTOR 3"/>
    <property type="match status" value="1"/>
</dbReference>
<evidence type="ECO:0000256" key="1">
    <source>
        <dbReference type="ARBA" id="ARBA00006964"/>
    </source>
</evidence>
<dbReference type="NCBIfam" id="TIGR00486">
    <property type="entry name" value="YbgI_SA1388"/>
    <property type="match status" value="1"/>
</dbReference>
<dbReference type="InterPro" id="IPR002678">
    <property type="entry name" value="DUF34/NIF3"/>
</dbReference>
<accession>A0A087TIW6</accession>
<feature type="non-terminal residue" evidence="4">
    <location>
        <position position="396"/>
    </location>
</feature>
<dbReference type="OMA" id="KYHEFFD"/>
<evidence type="ECO:0000256" key="3">
    <source>
        <dbReference type="PIRSR" id="PIRSR602678-1"/>
    </source>
</evidence>
<reference evidence="4 5" key="1">
    <citation type="submission" date="2013-11" db="EMBL/GenBank/DDBJ databases">
        <title>Genome sequencing of Stegodyphus mimosarum.</title>
        <authorList>
            <person name="Bechsgaard J."/>
        </authorList>
    </citation>
    <scope>NUCLEOTIDE SEQUENCE [LARGE SCALE GENOMIC DNA]</scope>
</reference>
<keyword evidence="3" id="KW-0479">Metal-binding</keyword>
<organism evidence="4 5">
    <name type="scientific">Stegodyphus mimosarum</name>
    <name type="common">African social velvet spider</name>
    <dbReference type="NCBI Taxonomy" id="407821"/>
    <lineage>
        <taxon>Eukaryota</taxon>
        <taxon>Metazoa</taxon>
        <taxon>Ecdysozoa</taxon>
        <taxon>Arthropoda</taxon>
        <taxon>Chelicerata</taxon>
        <taxon>Arachnida</taxon>
        <taxon>Araneae</taxon>
        <taxon>Araneomorphae</taxon>
        <taxon>Entelegynae</taxon>
        <taxon>Eresoidea</taxon>
        <taxon>Eresidae</taxon>
        <taxon>Stegodyphus</taxon>
    </lineage>
</organism>
<protein>
    <recommendedName>
        <fullName evidence="2">NIF3-like protein 1</fullName>
    </recommendedName>
</protein>
<evidence type="ECO:0000256" key="2">
    <source>
        <dbReference type="ARBA" id="ARBA00019069"/>
    </source>
</evidence>
<dbReference type="STRING" id="407821.A0A087TIW6"/>
<dbReference type="FunFam" id="3.40.1390.30:FF:000001">
    <property type="entry name" value="GTP cyclohydrolase 1 type 2"/>
    <property type="match status" value="1"/>
</dbReference>
<feature type="binding site" evidence="3">
    <location>
        <position position="363"/>
    </location>
    <ligand>
        <name>a divalent metal cation</name>
        <dbReference type="ChEBI" id="CHEBI:60240"/>
        <label>1</label>
    </ligand>
</feature>
<dbReference type="OrthoDB" id="3345469at2759"/>
<dbReference type="SUPFAM" id="SSF102705">
    <property type="entry name" value="NIF3 (NGG1p interacting factor 3)-like"/>
    <property type="match status" value="1"/>
</dbReference>
<sequence>MFDLFLKHEVRGLRKHCKILFSLLQLESCSTTKRTLTNFILKKKYFLKGPFICNRTLMDLSKVVKVFEDVIDPNLSESWDNTGLLIEPSKEKLVSVILFTNDLTDIVLKEATSIKADLVVSYHPPLFSAIKSLKRTNWKDRILLQCIENAIAVYSPHTACDAVKGGVNDWLIKCFELSEVRPIKQSHESSFAQTYCIECFVPQNTNLNDIINPSDFEILSASSNESKQYLRVKVNKHSLPKVLEILTTNKEVSSVSLTTCNPLPLPSCGMGRIGKLQKPLPLHDCIALLKNYLSLDHIRFAQGVSHSLDSQVFSIAVCAGSGSSILKDVDADLYITGEMSHHELLHANHRNVSVILCEHSNTERGYLKKLICDLSSKLPNVNLVMSSMDKDPVTIL</sequence>
<dbReference type="InterPro" id="IPR017222">
    <property type="entry name" value="DUF34/NIF3_animal"/>
</dbReference>
<evidence type="ECO:0000313" key="4">
    <source>
        <dbReference type="EMBL" id="KFM65055.1"/>
    </source>
</evidence>
<dbReference type="Gene3D" id="3.40.1390.30">
    <property type="entry name" value="NIF3 (NGG1p interacting factor 3)-like"/>
    <property type="match status" value="2"/>
</dbReference>
<dbReference type="PIRSF" id="PIRSF037490">
    <property type="entry name" value="UCP037490_NIF3_euk"/>
    <property type="match status" value="1"/>
</dbReference>
<dbReference type="GO" id="GO:0005739">
    <property type="term" value="C:mitochondrion"/>
    <property type="evidence" value="ECO:0007669"/>
    <property type="project" value="TreeGrafter"/>
</dbReference>
<feature type="binding site" evidence="3">
    <location>
        <position position="123"/>
    </location>
    <ligand>
        <name>a divalent metal cation</name>
        <dbReference type="ChEBI" id="CHEBI:60240"/>
        <label>1</label>
    </ligand>
</feature>
<dbReference type="Proteomes" id="UP000054359">
    <property type="component" value="Unassembled WGS sequence"/>
</dbReference>
<dbReference type="AlphaFoldDB" id="A0A087TIW6"/>
<feature type="binding site" evidence="3">
    <location>
        <position position="359"/>
    </location>
    <ligand>
        <name>a divalent metal cation</name>
        <dbReference type="ChEBI" id="CHEBI:60240"/>
        <label>1</label>
    </ligand>
</feature>
<dbReference type="InterPro" id="IPR036069">
    <property type="entry name" value="DUF34/NIF3_sf"/>
</dbReference>
<feature type="binding site" evidence="3">
    <location>
        <position position="161"/>
    </location>
    <ligand>
        <name>a divalent metal cation</name>
        <dbReference type="ChEBI" id="CHEBI:60240"/>
        <label>1</label>
    </ligand>
</feature>
<keyword evidence="5" id="KW-1185">Reference proteome</keyword>
<name>A0A087TIW6_STEMI</name>
<proteinExistence type="inferred from homology"/>
<dbReference type="PANTHER" id="PTHR13799:SF13">
    <property type="entry name" value="NIF3-LIKE PROTEIN 1"/>
    <property type="match status" value="1"/>
</dbReference>
<evidence type="ECO:0000313" key="5">
    <source>
        <dbReference type="Proteomes" id="UP000054359"/>
    </source>
</evidence>
<dbReference type="Pfam" id="PF01784">
    <property type="entry name" value="DUF34_NIF3"/>
    <property type="match status" value="1"/>
</dbReference>
<comment type="similarity">
    <text evidence="1">Belongs to the GTP cyclohydrolase I type 2/NIF3 family.</text>
</comment>
<dbReference type="GO" id="GO:0046872">
    <property type="term" value="F:metal ion binding"/>
    <property type="evidence" value="ECO:0007669"/>
    <property type="project" value="UniProtKB-KW"/>
</dbReference>
<gene>
    <name evidence="4" type="ORF">X975_22002</name>
</gene>